<evidence type="ECO:0000313" key="2">
    <source>
        <dbReference type="Proteomes" id="UP001054945"/>
    </source>
</evidence>
<organism evidence="1 2">
    <name type="scientific">Caerostris extrusa</name>
    <name type="common">Bark spider</name>
    <name type="synonym">Caerostris bankana</name>
    <dbReference type="NCBI Taxonomy" id="172846"/>
    <lineage>
        <taxon>Eukaryota</taxon>
        <taxon>Metazoa</taxon>
        <taxon>Ecdysozoa</taxon>
        <taxon>Arthropoda</taxon>
        <taxon>Chelicerata</taxon>
        <taxon>Arachnida</taxon>
        <taxon>Araneae</taxon>
        <taxon>Araneomorphae</taxon>
        <taxon>Entelegynae</taxon>
        <taxon>Araneoidea</taxon>
        <taxon>Araneidae</taxon>
        <taxon>Caerostris</taxon>
    </lineage>
</organism>
<accession>A0AAV4P4L3</accession>
<sequence length="86" mass="9750">MTGLGDDSAGRYFNSGVVQKSKYRRRKFGVYRAGGVVSVSAKWIRVSESPIRLWDGMLSRAFSYGRCTLPETEASPMNYLLSWFPF</sequence>
<keyword evidence="2" id="KW-1185">Reference proteome</keyword>
<gene>
    <name evidence="1" type="ORF">CEXT_55071</name>
</gene>
<dbReference type="Proteomes" id="UP001054945">
    <property type="component" value="Unassembled WGS sequence"/>
</dbReference>
<comment type="caution">
    <text evidence="1">The sequence shown here is derived from an EMBL/GenBank/DDBJ whole genome shotgun (WGS) entry which is preliminary data.</text>
</comment>
<evidence type="ECO:0000313" key="1">
    <source>
        <dbReference type="EMBL" id="GIX91974.1"/>
    </source>
</evidence>
<name>A0AAV4P4L3_CAEEX</name>
<proteinExistence type="predicted"/>
<protein>
    <submittedName>
        <fullName evidence="1">Uncharacterized protein</fullName>
    </submittedName>
</protein>
<dbReference type="AlphaFoldDB" id="A0AAV4P4L3"/>
<reference evidence="1 2" key="1">
    <citation type="submission" date="2021-06" db="EMBL/GenBank/DDBJ databases">
        <title>Caerostris extrusa draft genome.</title>
        <authorList>
            <person name="Kono N."/>
            <person name="Arakawa K."/>
        </authorList>
    </citation>
    <scope>NUCLEOTIDE SEQUENCE [LARGE SCALE GENOMIC DNA]</scope>
</reference>
<dbReference type="EMBL" id="BPLR01021643">
    <property type="protein sequence ID" value="GIX91974.1"/>
    <property type="molecule type" value="Genomic_DNA"/>
</dbReference>